<sequence length="87" mass="10088">MNNKRCHSLSPLHTIYVPRIHFHTAGNVFQTSQPRFVLEATWKGVLTTPVRYFTITSSSSSSCNKRFRSFHPTSLLPERQADRRKII</sequence>
<organism evidence="1 2">
    <name type="scientific">Caerostris extrusa</name>
    <name type="common">Bark spider</name>
    <name type="synonym">Caerostris bankana</name>
    <dbReference type="NCBI Taxonomy" id="172846"/>
    <lineage>
        <taxon>Eukaryota</taxon>
        <taxon>Metazoa</taxon>
        <taxon>Ecdysozoa</taxon>
        <taxon>Arthropoda</taxon>
        <taxon>Chelicerata</taxon>
        <taxon>Arachnida</taxon>
        <taxon>Araneae</taxon>
        <taxon>Araneomorphae</taxon>
        <taxon>Entelegynae</taxon>
        <taxon>Araneoidea</taxon>
        <taxon>Araneidae</taxon>
        <taxon>Caerostris</taxon>
    </lineage>
</organism>
<protein>
    <submittedName>
        <fullName evidence="1">Uncharacterized protein</fullName>
    </submittedName>
</protein>
<comment type="caution">
    <text evidence="1">The sequence shown here is derived from an EMBL/GenBank/DDBJ whole genome shotgun (WGS) entry which is preliminary data.</text>
</comment>
<gene>
    <name evidence="1" type="ORF">CEXT_574361</name>
</gene>
<name>A0AAV4XE24_CAEEX</name>
<reference evidence="1 2" key="1">
    <citation type="submission" date="2021-06" db="EMBL/GenBank/DDBJ databases">
        <title>Caerostris extrusa draft genome.</title>
        <authorList>
            <person name="Kono N."/>
            <person name="Arakawa K."/>
        </authorList>
    </citation>
    <scope>NUCLEOTIDE SEQUENCE [LARGE SCALE GENOMIC DNA]</scope>
</reference>
<evidence type="ECO:0000313" key="2">
    <source>
        <dbReference type="Proteomes" id="UP001054945"/>
    </source>
</evidence>
<dbReference type="Proteomes" id="UP001054945">
    <property type="component" value="Unassembled WGS sequence"/>
</dbReference>
<proteinExistence type="predicted"/>
<keyword evidence="2" id="KW-1185">Reference proteome</keyword>
<dbReference type="EMBL" id="BPLR01017487">
    <property type="protein sequence ID" value="GIY92029.1"/>
    <property type="molecule type" value="Genomic_DNA"/>
</dbReference>
<dbReference type="AlphaFoldDB" id="A0AAV4XE24"/>
<accession>A0AAV4XE24</accession>
<evidence type="ECO:0000313" key="1">
    <source>
        <dbReference type="EMBL" id="GIY92029.1"/>
    </source>
</evidence>